<dbReference type="PRINTS" id="PR00481">
    <property type="entry name" value="LAMNOPPTDASE"/>
</dbReference>
<dbReference type="InterPro" id="IPR036322">
    <property type="entry name" value="WD40_repeat_dom_sf"/>
</dbReference>
<dbReference type="PROSITE" id="PS51394">
    <property type="entry name" value="PFU"/>
    <property type="match status" value="1"/>
</dbReference>
<keyword evidence="8" id="KW-0645">Protease</keyword>
<evidence type="ECO:0000256" key="11">
    <source>
        <dbReference type="PROSITE-ProRule" id="PRU00221"/>
    </source>
</evidence>
<dbReference type="GO" id="GO:0043130">
    <property type="term" value="F:ubiquitin binding"/>
    <property type="evidence" value="ECO:0007669"/>
    <property type="project" value="TreeGrafter"/>
</dbReference>
<evidence type="ECO:0000256" key="5">
    <source>
        <dbReference type="ARBA" id="ARBA00022438"/>
    </source>
</evidence>
<dbReference type="InterPro" id="IPR000819">
    <property type="entry name" value="Peptidase_M17_C"/>
</dbReference>
<dbReference type="HOGENOM" id="CLU_004551_0_0_1"/>
<sequence>MLPCRQALRTSLASFRTTTTNTTSANIRTMSSSANLAGVVVGVDTNGASTAKNVDVSAQWKASRASSSRANELRVFYPDNSAPVAAVSLGEQKAAPATTPDLLPSEKTYLRNEQLERVRLAAAKGVKAIRDLGAGPEDKGNAPVERTVALDSMQSPHAAAVGANLGLWTVNHFKTRGKNAAHDKDAAVQGGKEIKVVPVEGAADDSAKKQLKDAGDEVAGVAPLSWFTGEVYAEAQNWARELKETPANLMTPTIFGQRVTAAFKNVPNTQVIVHDEAWAREQRMNSFLSVAAGTDEPAKFVEIIYKGAPDNDAPPVAYVGKGIVFDSGGISLKPGAGMKAMRADMGGAAAVVATTLAIAKLGLPINVVCATPLTENMPSGKATKPGDIIIARNGLSIEVDNTDAEGRLVLADALTYVSEIYKPHTLVDVATLTGACMIAVGDVYSATFTESDSLWNELRIAGEAENDLFWRLPLSDAYLKQISTSNADLCNTGGRLAGASTAAIFLKQFVVGLGERGGAAPSLRYAHLDIAGSMEATPTTTTDYQPKGFTGRPVRALVEFARRIAASHAGPVRSVGSVIEACVSVRRGQRGIPGSAFYLGLPCFHIHTQLHSRRKTLIKNSAEKDSTSNTKQRDEATHRSMAATYKLSATLEQHGADVRCVSASSAETSKDCHGDIVLTGSRDRRAIVWHRSSSNRFTAAVELGNHDGFVNACALLRSDASYAITAGQDKIIYAYQLLTADGQVSVQLDGKSSEPQPTRTLIGHQDNVCALDVGPHGQYLVSGSWDRTAKVWRNWECVATFKGHEQSVWAVLAVDHDRVLTASADKTIRLWSIAQPAKPLAVFGGHTDAVRGLTLLEGGESFASCGNDGNIHLFSLHGAASSEAKPIQPVQVLSGHTSFVYSLATVPGGRGELVSAGEDRSVRVWRDGALVQTITLPAISVWSVAVLANGDVVCGASDATARVFTRDAARVADDESLKAYEHAISTQALNATQVGDIKKEDLPGAEALAQPGSKEGQTKMIKNGDVVEAHQWSAASQQWVKIGEVVGGVGSGQKKLHEGKEYDYVFDVDIADGVPPLKLPFNLSENPYAAAQRFLEKNDLPQQYIDQVVKFIETNTQGVSLGGPQYVDPYTGASRYQPGGGASGTASTAAAPPSTTSGSTAGTYTGARNVDPYTSSAAAPASGHSSAGVGAGTRVLPQRTFLSFRTANFGAMRSKLKQVNEQEAVRLSAAELAEVDAVISALETGASGPRLQIDAVRKALTWSSGSRLAALDLLRCAAAVGTTTTPLEVAREAFEACAWAEAWPAPGSAEAKVRDVNSMLALRTIANLWQDATALGALEANAVSVLGSLGETHYAVLGKNGRVAFASVVYNASAQMVASTTRSSAAGIVLGLVNEVLAREQHDGDSEAVYRILVALGNLLCSSSGASLNGSKLDTTRNLVAALSASALGSEARISSIAREVSELF</sequence>
<feature type="domain" description="PUL" evidence="14">
    <location>
        <begin position="1194"/>
        <end position="1464"/>
    </location>
</feature>
<dbReference type="CDD" id="cd00200">
    <property type="entry name" value="WD40"/>
    <property type="match status" value="1"/>
</dbReference>
<evidence type="ECO:0000256" key="9">
    <source>
        <dbReference type="ARBA" id="ARBA00022737"/>
    </source>
</evidence>
<dbReference type="Gene3D" id="3.10.20.870">
    <property type="entry name" value="PFU (PLAA family ubiquitin binding), C-terminal domain"/>
    <property type="match status" value="1"/>
</dbReference>
<dbReference type="GeneID" id="26303800"/>
<evidence type="ECO:0000256" key="1">
    <source>
        <dbReference type="ARBA" id="ARBA00000135"/>
    </source>
</evidence>
<dbReference type="Gene3D" id="3.40.220.10">
    <property type="entry name" value="Leucine Aminopeptidase, subunit E, domain 1"/>
    <property type="match status" value="1"/>
</dbReference>
<dbReference type="EC" id="3.4.11.1" evidence="4"/>
<comment type="subcellular location">
    <subcellularLocation>
        <location evidence="2">Cytoplasm</location>
    </subcellularLocation>
</comment>
<dbReference type="Gene3D" id="3.40.630.10">
    <property type="entry name" value="Zn peptidases"/>
    <property type="match status" value="1"/>
</dbReference>
<evidence type="ECO:0000259" key="14">
    <source>
        <dbReference type="PROSITE" id="PS51396"/>
    </source>
</evidence>
<dbReference type="GO" id="GO:0010992">
    <property type="term" value="P:ubiquitin recycling"/>
    <property type="evidence" value="ECO:0007669"/>
    <property type="project" value="TreeGrafter"/>
</dbReference>
<name>A0A081CDC9_PSEA2</name>
<dbReference type="InterPro" id="IPR015943">
    <property type="entry name" value="WD40/YVTN_repeat-like_dom_sf"/>
</dbReference>
<protein>
    <recommendedName>
        <fullName evidence="4">leucyl aminopeptidase</fullName>
        <ecNumber evidence="4">3.4.11.1</ecNumber>
    </recommendedName>
</protein>
<dbReference type="InterPro" id="IPR043472">
    <property type="entry name" value="Macro_dom-like"/>
</dbReference>
<dbReference type="GO" id="GO:0030145">
    <property type="term" value="F:manganese ion binding"/>
    <property type="evidence" value="ECO:0007669"/>
    <property type="project" value="InterPro"/>
</dbReference>
<evidence type="ECO:0000256" key="6">
    <source>
        <dbReference type="ARBA" id="ARBA00022490"/>
    </source>
</evidence>
<dbReference type="Proteomes" id="UP000053758">
    <property type="component" value="Unassembled WGS sequence"/>
</dbReference>
<dbReference type="RefSeq" id="XP_014657018.1">
    <property type="nucleotide sequence ID" value="XM_014801532.1"/>
</dbReference>
<comment type="similarity">
    <text evidence="3">Belongs to the peptidase M17 family.</text>
</comment>
<dbReference type="EMBL" id="DF830073">
    <property type="protein sequence ID" value="GAK64675.1"/>
    <property type="molecule type" value="Genomic_DNA"/>
</dbReference>
<evidence type="ECO:0000256" key="4">
    <source>
        <dbReference type="ARBA" id="ARBA00012565"/>
    </source>
</evidence>
<evidence type="ECO:0000313" key="15">
    <source>
        <dbReference type="EMBL" id="GAK64675.1"/>
    </source>
</evidence>
<dbReference type="PROSITE" id="PS00631">
    <property type="entry name" value="CYTOSOL_AP"/>
    <property type="match status" value="1"/>
</dbReference>
<comment type="catalytic activity">
    <reaction evidence="1">
        <text>Release of an N-terminal amino acid, Xaa-|-Yaa-, in which Xaa is preferably Leu, but may be other amino acids including Pro although not Arg or Lys, and Yaa may be Pro. Amino acid amides and methyl esters are also readily hydrolyzed, but rates on arylamides are exceedingly low.</text>
        <dbReference type="EC" id="3.4.11.1"/>
    </reaction>
</comment>
<dbReference type="PANTHER" id="PTHR19849">
    <property type="entry name" value="PHOSPHOLIPASE A-2-ACTIVATING PROTEIN"/>
    <property type="match status" value="1"/>
</dbReference>
<dbReference type="PROSITE" id="PS51396">
    <property type="entry name" value="PUL"/>
    <property type="match status" value="1"/>
</dbReference>
<evidence type="ECO:0000256" key="10">
    <source>
        <dbReference type="ARBA" id="ARBA00022801"/>
    </source>
</evidence>
<feature type="region of interest" description="Disordered" evidence="12">
    <location>
        <begin position="1130"/>
        <end position="1165"/>
    </location>
</feature>
<evidence type="ECO:0000256" key="8">
    <source>
        <dbReference type="ARBA" id="ARBA00022670"/>
    </source>
</evidence>
<feature type="repeat" description="WD" evidence="11">
    <location>
        <begin position="893"/>
        <end position="925"/>
    </location>
</feature>
<gene>
    <name evidence="15" type="ORF">PAN0_006d2890</name>
</gene>
<dbReference type="InterPro" id="IPR015155">
    <property type="entry name" value="PFU"/>
</dbReference>
<reference evidence="15" key="1">
    <citation type="submission" date="2014-07" db="EMBL/GenBank/DDBJ databases">
        <title>Draft genome sequence of the yeast Pseudozyma antarctica JCM 10317 known as a producer of lipase B which used in a wide range of industrial applications.</title>
        <authorList>
            <person name="Morita T."/>
            <person name="Saika A."/>
            <person name="Koike H."/>
        </authorList>
    </citation>
    <scope>NUCLEOTIDE SEQUENCE</scope>
    <source>
        <strain evidence="15">JCM 10317</strain>
    </source>
</reference>
<dbReference type="SMART" id="SM00320">
    <property type="entry name" value="WD40"/>
    <property type="match status" value="7"/>
</dbReference>
<keyword evidence="16" id="KW-1185">Reference proteome</keyword>
<feature type="repeat" description="WD" evidence="11">
    <location>
        <begin position="801"/>
        <end position="833"/>
    </location>
</feature>
<dbReference type="Pfam" id="PF00400">
    <property type="entry name" value="WD40"/>
    <property type="match status" value="5"/>
</dbReference>
<keyword evidence="7 11" id="KW-0853">WD repeat</keyword>
<dbReference type="InterPro" id="IPR013535">
    <property type="entry name" value="PUL_dom"/>
</dbReference>
<dbReference type="GO" id="GO:0005634">
    <property type="term" value="C:nucleus"/>
    <property type="evidence" value="ECO:0007669"/>
    <property type="project" value="TreeGrafter"/>
</dbReference>
<dbReference type="InterPro" id="IPR023042">
    <property type="entry name" value="Peptidase_M17_leu_NH2_pept"/>
</dbReference>
<dbReference type="InterPro" id="IPR011989">
    <property type="entry name" value="ARM-like"/>
</dbReference>
<dbReference type="PANTHER" id="PTHR19849:SF0">
    <property type="entry name" value="PHOSPHOLIPASE A-2-ACTIVATING PROTEIN"/>
    <property type="match status" value="1"/>
</dbReference>
<dbReference type="Pfam" id="PF09070">
    <property type="entry name" value="PFU"/>
    <property type="match status" value="1"/>
</dbReference>
<evidence type="ECO:0000256" key="2">
    <source>
        <dbReference type="ARBA" id="ARBA00004496"/>
    </source>
</evidence>
<dbReference type="InterPro" id="IPR011356">
    <property type="entry name" value="Leucine_aapep/pepB"/>
</dbReference>
<dbReference type="PROSITE" id="PS50294">
    <property type="entry name" value="WD_REPEATS_REGION"/>
    <property type="match status" value="3"/>
</dbReference>
<feature type="domain" description="PFU" evidence="13">
    <location>
        <begin position="1031"/>
        <end position="1126"/>
    </location>
</feature>
<dbReference type="SUPFAM" id="SSF52949">
    <property type="entry name" value="Macro domain-like"/>
    <property type="match status" value="1"/>
</dbReference>
<evidence type="ECO:0000256" key="3">
    <source>
        <dbReference type="ARBA" id="ARBA00009528"/>
    </source>
</evidence>
<feature type="repeat" description="WD" evidence="11">
    <location>
        <begin position="761"/>
        <end position="792"/>
    </location>
</feature>
<evidence type="ECO:0000313" key="16">
    <source>
        <dbReference type="Proteomes" id="UP000053758"/>
    </source>
</evidence>
<dbReference type="Gene3D" id="2.130.10.10">
    <property type="entry name" value="YVTN repeat-like/Quinoprotein amine dehydrogenase"/>
    <property type="match status" value="1"/>
</dbReference>
<dbReference type="SUPFAM" id="SSF50978">
    <property type="entry name" value="WD40 repeat-like"/>
    <property type="match status" value="1"/>
</dbReference>
<organism evidence="15">
    <name type="scientific">Pseudozyma antarctica</name>
    <name type="common">Yeast</name>
    <name type="synonym">Candida antarctica</name>
    <dbReference type="NCBI Taxonomy" id="84753"/>
    <lineage>
        <taxon>Eukaryota</taxon>
        <taxon>Fungi</taxon>
        <taxon>Dikarya</taxon>
        <taxon>Basidiomycota</taxon>
        <taxon>Ustilaginomycotina</taxon>
        <taxon>Ustilaginomycetes</taxon>
        <taxon>Ustilaginales</taxon>
        <taxon>Ustilaginaceae</taxon>
        <taxon>Moesziomyces</taxon>
    </lineage>
</organism>
<dbReference type="PROSITE" id="PS50082">
    <property type="entry name" value="WD_REPEATS_2"/>
    <property type="match status" value="3"/>
</dbReference>
<proteinExistence type="inferred from homology"/>
<keyword evidence="5" id="KW-0031">Aminopeptidase</keyword>
<dbReference type="InterPro" id="IPR001680">
    <property type="entry name" value="WD40_rpt"/>
</dbReference>
<keyword evidence="10" id="KW-0378">Hydrolase</keyword>
<dbReference type="HAMAP" id="MF_00181">
    <property type="entry name" value="Cytosol_peptidase_M17"/>
    <property type="match status" value="1"/>
</dbReference>
<feature type="region of interest" description="Disordered" evidence="12">
    <location>
        <begin position="617"/>
        <end position="638"/>
    </location>
</feature>
<feature type="compositionally biased region" description="Low complexity" evidence="12">
    <location>
        <begin position="1144"/>
        <end position="1165"/>
    </location>
</feature>
<dbReference type="Gene3D" id="1.25.10.10">
    <property type="entry name" value="Leucine-rich Repeat Variant"/>
    <property type="match status" value="1"/>
</dbReference>
<dbReference type="GO" id="GO:0070006">
    <property type="term" value="F:metalloaminopeptidase activity"/>
    <property type="evidence" value="ECO:0007669"/>
    <property type="project" value="InterPro"/>
</dbReference>
<dbReference type="Pfam" id="PF08324">
    <property type="entry name" value="PUL"/>
    <property type="match status" value="1"/>
</dbReference>
<evidence type="ECO:0000256" key="7">
    <source>
        <dbReference type="ARBA" id="ARBA00022574"/>
    </source>
</evidence>
<accession>A0A081CDC9</accession>
<dbReference type="Pfam" id="PF00883">
    <property type="entry name" value="Peptidase_M17"/>
    <property type="match status" value="1"/>
</dbReference>
<keyword evidence="6" id="KW-0963">Cytoplasm</keyword>
<evidence type="ECO:0000259" key="13">
    <source>
        <dbReference type="PROSITE" id="PS51394"/>
    </source>
</evidence>
<dbReference type="SUPFAM" id="SSF53187">
    <property type="entry name" value="Zn-dependent exopeptidases"/>
    <property type="match status" value="1"/>
</dbReference>
<dbReference type="GO" id="GO:0005737">
    <property type="term" value="C:cytoplasm"/>
    <property type="evidence" value="ECO:0007669"/>
    <property type="project" value="UniProtKB-SubCell"/>
</dbReference>
<dbReference type="GO" id="GO:0043161">
    <property type="term" value="P:proteasome-mediated ubiquitin-dependent protein catabolic process"/>
    <property type="evidence" value="ECO:0007669"/>
    <property type="project" value="TreeGrafter"/>
</dbReference>
<feature type="compositionally biased region" description="Basic and acidic residues" evidence="12">
    <location>
        <begin position="621"/>
        <end position="638"/>
    </location>
</feature>
<evidence type="ECO:0000256" key="12">
    <source>
        <dbReference type="SAM" id="MobiDB-lite"/>
    </source>
</evidence>
<dbReference type="InterPro" id="IPR038122">
    <property type="entry name" value="PFU_sf"/>
</dbReference>
<keyword evidence="9" id="KW-0677">Repeat</keyword>
<dbReference type="CDD" id="cd00433">
    <property type="entry name" value="Peptidase_M17"/>
    <property type="match status" value="1"/>
</dbReference>